<dbReference type="InterPro" id="IPR010987">
    <property type="entry name" value="Glutathione-S-Trfase_C-like"/>
</dbReference>
<dbReference type="Pfam" id="PF14497">
    <property type="entry name" value="GST_C_3"/>
    <property type="match status" value="1"/>
</dbReference>
<evidence type="ECO:0000313" key="4">
    <source>
        <dbReference type="Proteomes" id="UP001230188"/>
    </source>
</evidence>
<dbReference type="InterPro" id="IPR036249">
    <property type="entry name" value="Thioredoxin-like_sf"/>
</dbReference>
<dbReference type="Proteomes" id="UP001230188">
    <property type="component" value="Unassembled WGS sequence"/>
</dbReference>
<dbReference type="SUPFAM" id="SSF47616">
    <property type="entry name" value="GST C-terminal domain-like"/>
    <property type="match status" value="1"/>
</dbReference>
<dbReference type="SUPFAM" id="SSF52833">
    <property type="entry name" value="Thioredoxin-like"/>
    <property type="match status" value="1"/>
</dbReference>
<dbReference type="SFLD" id="SFLDS00019">
    <property type="entry name" value="Glutathione_Transferase_(cytos"/>
    <property type="match status" value="1"/>
</dbReference>
<dbReference type="Pfam" id="PF02798">
    <property type="entry name" value="GST_N"/>
    <property type="match status" value="1"/>
</dbReference>
<protein>
    <recommendedName>
        <fullName evidence="5">Glutathione S-transferase</fullName>
    </recommendedName>
</protein>
<dbReference type="InterPro" id="IPR036282">
    <property type="entry name" value="Glutathione-S-Trfase_C_sf"/>
</dbReference>
<evidence type="ECO:0000259" key="2">
    <source>
        <dbReference type="PROSITE" id="PS50405"/>
    </source>
</evidence>
<dbReference type="AlphaFoldDB" id="A0AAD7XHV7"/>
<dbReference type="GO" id="GO:0006749">
    <property type="term" value="P:glutathione metabolic process"/>
    <property type="evidence" value="ECO:0007669"/>
    <property type="project" value="TreeGrafter"/>
</dbReference>
<dbReference type="CDD" id="cd03039">
    <property type="entry name" value="GST_N_Sigma_like"/>
    <property type="match status" value="1"/>
</dbReference>
<dbReference type="GO" id="GO:0004364">
    <property type="term" value="F:glutathione transferase activity"/>
    <property type="evidence" value="ECO:0007669"/>
    <property type="project" value="TreeGrafter"/>
</dbReference>
<accession>A0AAD7XHV7</accession>
<proteinExistence type="predicted"/>
<dbReference type="InterPro" id="IPR004046">
    <property type="entry name" value="GST_C"/>
</dbReference>
<dbReference type="InterPro" id="IPR040079">
    <property type="entry name" value="Glutathione_S-Trfase"/>
</dbReference>
<organism evidence="3 4">
    <name type="scientific">Chrysophaeum taylorii</name>
    <dbReference type="NCBI Taxonomy" id="2483200"/>
    <lineage>
        <taxon>Eukaryota</taxon>
        <taxon>Sar</taxon>
        <taxon>Stramenopiles</taxon>
        <taxon>Ochrophyta</taxon>
        <taxon>Pelagophyceae</taxon>
        <taxon>Pelagomonadales</taxon>
        <taxon>Pelagomonadaceae</taxon>
        <taxon>Chrysophaeum</taxon>
    </lineage>
</organism>
<dbReference type="InterPro" id="IPR004045">
    <property type="entry name" value="Glutathione_S-Trfase_N"/>
</dbReference>
<name>A0AAD7XHV7_9STRA</name>
<gene>
    <name evidence="3" type="ORF">CTAYLR_002867</name>
</gene>
<dbReference type="Gene3D" id="1.20.1050.10">
    <property type="match status" value="1"/>
</dbReference>
<dbReference type="PANTHER" id="PTHR11571">
    <property type="entry name" value="GLUTATHIONE S-TRANSFERASE"/>
    <property type="match status" value="1"/>
</dbReference>
<dbReference type="PROSITE" id="PS50405">
    <property type="entry name" value="GST_CTER"/>
    <property type="match status" value="1"/>
</dbReference>
<evidence type="ECO:0000313" key="3">
    <source>
        <dbReference type="EMBL" id="KAJ8599923.1"/>
    </source>
</evidence>
<dbReference type="Gene3D" id="3.40.30.10">
    <property type="entry name" value="Glutaredoxin"/>
    <property type="match status" value="1"/>
</dbReference>
<evidence type="ECO:0008006" key="5">
    <source>
        <dbReference type="Google" id="ProtNLM"/>
    </source>
</evidence>
<dbReference type="InterPro" id="IPR050213">
    <property type="entry name" value="GST_superfamily"/>
</dbReference>
<dbReference type="PROSITE" id="PS50404">
    <property type="entry name" value="GST_NTER"/>
    <property type="match status" value="1"/>
</dbReference>
<sequence length="232" mass="25733">MSVPKLLYFDIPGKAEAIRLCFTYAGIPFEDYRFKDREEFLAMKTSGKLVFGQVPALEVEDVILTQSTAILRYVAKLKAESALYPADPILAARVDAICDQESDAFMGLRVAKYKGRFGFKFLEDDKFKEQLDDTLANLNSEVIPRHLDALVAALKAGGTDWLAGTKGPSIADFCWAPVLKGIHEGKFTGDAKVLDAFPDLVAFLHKFYTLPAIAEYYKDTPETIDFSAKGRA</sequence>
<evidence type="ECO:0000259" key="1">
    <source>
        <dbReference type="PROSITE" id="PS50404"/>
    </source>
</evidence>
<reference evidence="3" key="1">
    <citation type="submission" date="2023-01" db="EMBL/GenBank/DDBJ databases">
        <title>Metagenome sequencing of chrysophaentin producing Chrysophaeum taylorii.</title>
        <authorList>
            <person name="Davison J."/>
            <person name="Bewley C."/>
        </authorList>
    </citation>
    <scope>NUCLEOTIDE SEQUENCE</scope>
    <source>
        <strain evidence="3">NIES-1699</strain>
    </source>
</reference>
<comment type="caution">
    <text evidence="3">The sequence shown here is derived from an EMBL/GenBank/DDBJ whole genome shotgun (WGS) entry which is preliminary data.</text>
</comment>
<feature type="domain" description="GST N-terminal" evidence="1">
    <location>
        <begin position="2"/>
        <end position="82"/>
    </location>
</feature>
<dbReference type="EMBL" id="JAQMWT010000533">
    <property type="protein sequence ID" value="KAJ8599923.1"/>
    <property type="molecule type" value="Genomic_DNA"/>
</dbReference>
<keyword evidence="4" id="KW-1185">Reference proteome</keyword>
<feature type="domain" description="GST C-terminal" evidence="2">
    <location>
        <begin position="87"/>
        <end position="232"/>
    </location>
</feature>